<sequence length="152" mass="18101">MKREISAGIIVYRRTEDGLRFLILYHRGRYWNFPKGKIESEEKSLAAAIRETKEETGLGVHDLRLIRDFKAHERYYFRKENQPVYKIVIFYLAETRRADIKLSHEHNGYGWFLLNDARRILGGYRASQKILKQAHDLIRQKSTRGREPHSAR</sequence>
<dbReference type="EMBL" id="MHLC01000009">
    <property type="protein sequence ID" value="OGZ01505.1"/>
    <property type="molecule type" value="Genomic_DNA"/>
</dbReference>
<proteinExistence type="inferred from homology"/>
<dbReference type="InterPro" id="IPR015797">
    <property type="entry name" value="NUDIX_hydrolase-like_dom_sf"/>
</dbReference>
<dbReference type="InterPro" id="IPR051325">
    <property type="entry name" value="Nudix_hydrolase_domain"/>
</dbReference>
<dbReference type="Pfam" id="PF00293">
    <property type="entry name" value="NUDIX"/>
    <property type="match status" value="1"/>
</dbReference>
<dbReference type="InterPro" id="IPR003565">
    <property type="entry name" value="Tetra_PHTase"/>
</dbReference>
<evidence type="ECO:0000256" key="3">
    <source>
        <dbReference type="ARBA" id="ARBA00022741"/>
    </source>
</evidence>
<evidence type="ECO:0000256" key="1">
    <source>
        <dbReference type="ARBA" id="ARBA00005582"/>
    </source>
</evidence>
<dbReference type="SUPFAM" id="SSF55811">
    <property type="entry name" value="Nudix"/>
    <property type="match status" value="1"/>
</dbReference>
<keyword evidence="4" id="KW-0378">Hydrolase</keyword>
<dbReference type="GO" id="GO:0004081">
    <property type="term" value="F:bis(5'-nucleosyl)-tetraphosphatase (asymmetrical) activity"/>
    <property type="evidence" value="ECO:0007669"/>
    <property type="project" value="TreeGrafter"/>
</dbReference>
<evidence type="ECO:0000256" key="5">
    <source>
        <dbReference type="ARBA" id="ARBA00032644"/>
    </source>
</evidence>
<dbReference type="PROSITE" id="PS00893">
    <property type="entry name" value="NUDIX_BOX"/>
    <property type="match status" value="1"/>
</dbReference>
<reference evidence="7 8" key="1">
    <citation type="journal article" date="2016" name="Nat. Commun.">
        <title>Thousands of microbial genomes shed light on interconnected biogeochemical processes in an aquifer system.</title>
        <authorList>
            <person name="Anantharaman K."/>
            <person name="Brown C.T."/>
            <person name="Hug L.A."/>
            <person name="Sharon I."/>
            <person name="Castelle C.J."/>
            <person name="Probst A.J."/>
            <person name="Thomas B.C."/>
            <person name="Singh A."/>
            <person name="Wilkins M.J."/>
            <person name="Karaoz U."/>
            <person name="Brodie E.L."/>
            <person name="Williams K.H."/>
            <person name="Hubbard S.S."/>
            <person name="Banfield J.F."/>
        </authorList>
    </citation>
    <scope>NUCLEOTIDE SEQUENCE [LARGE SCALE GENOMIC DNA]</scope>
</reference>
<dbReference type="CDD" id="cd03428">
    <property type="entry name" value="NUDIX_Ap4A_Nudt2"/>
    <property type="match status" value="1"/>
</dbReference>
<evidence type="ECO:0000256" key="2">
    <source>
        <dbReference type="ARBA" id="ARBA00018911"/>
    </source>
</evidence>
<comment type="caution">
    <text evidence="7">The sequence shown here is derived from an EMBL/GenBank/DDBJ whole genome shotgun (WGS) entry which is preliminary data.</text>
</comment>
<dbReference type="AlphaFoldDB" id="A0A1G2CJE5"/>
<name>A0A1G2CJE5_9BACT</name>
<evidence type="ECO:0000259" key="6">
    <source>
        <dbReference type="PROSITE" id="PS51462"/>
    </source>
</evidence>
<evidence type="ECO:0000256" key="4">
    <source>
        <dbReference type="ARBA" id="ARBA00022801"/>
    </source>
</evidence>
<accession>A0A1G2CJE5</accession>
<dbReference type="Gene3D" id="3.90.79.10">
    <property type="entry name" value="Nucleoside Triphosphate Pyrophosphohydrolase"/>
    <property type="match status" value="1"/>
</dbReference>
<organism evidence="7 8">
    <name type="scientific">Candidatus Liptonbacteria bacterium RIFCSPLOWO2_01_FULL_56_20</name>
    <dbReference type="NCBI Taxonomy" id="1798652"/>
    <lineage>
        <taxon>Bacteria</taxon>
        <taxon>Candidatus Liptoniibacteriota</taxon>
    </lineage>
</organism>
<gene>
    <name evidence="7" type="ORF">A3A43_02655</name>
</gene>
<dbReference type="InterPro" id="IPR020084">
    <property type="entry name" value="NUDIX_hydrolase_CS"/>
</dbReference>
<dbReference type="Proteomes" id="UP000178495">
    <property type="component" value="Unassembled WGS sequence"/>
</dbReference>
<dbReference type="GO" id="GO:0006167">
    <property type="term" value="P:AMP biosynthetic process"/>
    <property type="evidence" value="ECO:0007669"/>
    <property type="project" value="TreeGrafter"/>
</dbReference>
<feature type="domain" description="Nudix hydrolase" evidence="6">
    <location>
        <begin position="2"/>
        <end position="133"/>
    </location>
</feature>
<evidence type="ECO:0000313" key="7">
    <source>
        <dbReference type="EMBL" id="OGZ01505.1"/>
    </source>
</evidence>
<dbReference type="PROSITE" id="PS51462">
    <property type="entry name" value="NUDIX"/>
    <property type="match status" value="1"/>
</dbReference>
<dbReference type="GO" id="GO:0006754">
    <property type="term" value="P:ATP biosynthetic process"/>
    <property type="evidence" value="ECO:0007669"/>
    <property type="project" value="TreeGrafter"/>
</dbReference>
<keyword evidence="3" id="KW-0547">Nucleotide-binding</keyword>
<dbReference type="STRING" id="1798652.A3A43_02655"/>
<dbReference type="PANTHER" id="PTHR21340">
    <property type="entry name" value="DIADENOSINE 5,5-P1,P4-TETRAPHOSPHATE PYROPHOSPHOHYDROLASE MUTT"/>
    <property type="match status" value="1"/>
</dbReference>
<dbReference type="PANTHER" id="PTHR21340:SF0">
    <property type="entry name" value="BIS(5'-NUCLEOSYL)-TETRAPHOSPHATASE [ASYMMETRICAL]"/>
    <property type="match status" value="1"/>
</dbReference>
<dbReference type="GO" id="GO:0000166">
    <property type="term" value="F:nucleotide binding"/>
    <property type="evidence" value="ECO:0007669"/>
    <property type="project" value="UniProtKB-KW"/>
</dbReference>
<protein>
    <recommendedName>
        <fullName evidence="2">Bis(5'-nucleosyl)-tetraphosphatase [asymmetrical]</fullName>
    </recommendedName>
    <alternativeName>
        <fullName evidence="5">Diadenosine 5',5'''-P1,P4-tetraphosphate asymmetrical hydrolase</fullName>
    </alternativeName>
</protein>
<comment type="similarity">
    <text evidence="1">Belongs to the Nudix hydrolase family.</text>
</comment>
<dbReference type="InterPro" id="IPR000086">
    <property type="entry name" value="NUDIX_hydrolase_dom"/>
</dbReference>
<evidence type="ECO:0000313" key="8">
    <source>
        <dbReference type="Proteomes" id="UP000178495"/>
    </source>
</evidence>